<feature type="region of interest" description="Disordered" evidence="2">
    <location>
        <begin position="263"/>
        <end position="290"/>
    </location>
</feature>
<evidence type="ECO:0008006" key="5">
    <source>
        <dbReference type="Google" id="ProtNLM"/>
    </source>
</evidence>
<dbReference type="RefSeq" id="XP_064709584.1">
    <property type="nucleotide sequence ID" value="XM_064853185.1"/>
</dbReference>
<proteinExistence type="predicted"/>
<name>A0AAV9NJC4_9EURO</name>
<feature type="coiled-coil region" evidence="1">
    <location>
        <begin position="323"/>
        <end position="357"/>
    </location>
</feature>
<protein>
    <recommendedName>
        <fullName evidence="5">Fungal N-terminal domain-containing protein</fullName>
    </recommendedName>
</protein>
<evidence type="ECO:0000256" key="1">
    <source>
        <dbReference type="SAM" id="Coils"/>
    </source>
</evidence>
<dbReference type="GeneID" id="89977804"/>
<keyword evidence="4" id="KW-1185">Reference proteome</keyword>
<feature type="region of interest" description="Disordered" evidence="2">
    <location>
        <begin position="472"/>
        <end position="496"/>
    </location>
</feature>
<dbReference type="Proteomes" id="UP001358417">
    <property type="component" value="Unassembled WGS sequence"/>
</dbReference>
<organism evidence="3 4">
    <name type="scientific">Exophiala bonariae</name>
    <dbReference type="NCBI Taxonomy" id="1690606"/>
    <lineage>
        <taxon>Eukaryota</taxon>
        <taxon>Fungi</taxon>
        <taxon>Dikarya</taxon>
        <taxon>Ascomycota</taxon>
        <taxon>Pezizomycotina</taxon>
        <taxon>Eurotiomycetes</taxon>
        <taxon>Chaetothyriomycetidae</taxon>
        <taxon>Chaetothyriales</taxon>
        <taxon>Herpotrichiellaceae</taxon>
        <taxon>Exophiala</taxon>
    </lineage>
</organism>
<evidence type="ECO:0000313" key="4">
    <source>
        <dbReference type="Proteomes" id="UP001358417"/>
    </source>
</evidence>
<feature type="region of interest" description="Disordered" evidence="2">
    <location>
        <begin position="513"/>
        <end position="623"/>
    </location>
</feature>
<comment type="caution">
    <text evidence="3">The sequence shown here is derived from an EMBL/GenBank/DDBJ whole genome shotgun (WGS) entry which is preliminary data.</text>
</comment>
<feature type="compositionally biased region" description="Basic and acidic residues" evidence="2">
    <location>
        <begin position="557"/>
        <end position="581"/>
    </location>
</feature>
<reference evidence="3 4" key="1">
    <citation type="submission" date="2023-08" db="EMBL/GenBank/DDBJ databases">
        <title>Black Yeasts Isolated from many extreme environments.</title>
        <authorList>
            <person name="Coleine C."/>
            <person name="Stajich J.E."/>
            <person name="Selbmann L."/>
        </authorList>
    </citation>
    <scope>NUCLEOTIDE SEQUENCE [LARGE SCALE GENOMIC DNA]</scope>
    <source>
        <strain evidence="3 4">CCFEE 5792</strain>
    </source>
</reference>
<evidence type="ECO:0000256" key="2">
    <source>
        <dbReference type="SAM" id="MobiDB-lite"/>
    </source>
</evidence>
<dbReference type="AlphaFoldDB" id="A0AAV9NJC4"/>
<feature type="compositionally biased region" description="Polar residues" evidence="2">
    <location>
        <begin position="280"/>
        <end position="290"/>
    </location>
</feature>
<sequence>MTEIAASLIGIATFGIKLTTTLYEFGANAASAREQTDRIARHLRLYSEVLEVLVVRIDDGEPIHSAKALSLVDEIYDQSYDLFDDIKNLIPQKGVRMSFMRKLAWNFKKSRVALVVSEIEYLKSTVTLLVTVLFAGRKIRSSRRKTRSKKESKKDREEVDRECAKVKIAIVEQMNASAHKLDMQVKVEEEERNEPSLARDSQERALIRPGAGVLQHSLEIVKFRESLGRTEDQGEERALVLNHSADLIANLLDQWTTLADDATNPSVAQGDNGFGDSGASKISQPNQGSENLVFMDDNQHGEATISNISNKLQGEASREENHRNMLTEAYLDVRNRAERAEEELARLKASLQDSRKTTTPENIQPSENIYFAASSSDSDVSHYIPDYGDNVAEICESDGRNIRESIEAGMPRTRNEIQAESRWYDQESERLRGQHWSHSDDEDEQKWKAHQKRRLAEMVTPRFGSDGMIEARSTVRNQDRATYPRTPLNDDARLHPKSRVGMTRGAAMMAEMWPTGSPRTRVAAASSKKFSDPKLGVNANEEQTANRGMGRPPPNSDRLRGDQRESSEYPEPRYSGREDPPVNRTSKQRGKYEIVDPEWYSRPVERPSRRVSTKYQIVDPEDV</sequence>
<accession>A0AAV9NJC4</accession>
<evidence type="ECO:0000313" key="3">
    <source>
        <dbReference type="EMBL" id="KAK5059763.1"/>
    </source>
</evidence>
<dbReference type="EMBL" id="JAVRRD010000004">
    <property type="protein sequence ID" value="KAK5059763.1"/>
    <property type="molecule type" value="Genomic_DNA"/>
</dbReference>
<keyword evidence="1" id="KW-0175">Coiled coil</keyword>
<gene>
    <name evidence="3" type="ORF">LTR84_009646</name>
</gene>